<name>A0A9P4GYT0_9PLEO</name>
<dbReference type="OrthoDB" id="3801364at2759"/>
<dbReference type="EMBL" id="ML978295">
    <property type="protein sequence ID" value="KAF2024460.1"/>
    <property type="molecule type" value="Genomic_DNA"/>
</dbReference>
<comment type="caution">
    <text evidence="3">The sequence shown here is derived from an EMBL/GenBank/DDBJ whole genome shotgun (WGS) entry which is preliminary data.</text>
</comment>
<feature type="compositionally biased region" description="Basic and acidic residues" evidence="2">
    <location>
        <begin position="160"/>
        <end position="181"/>
    </location>
</feature>
<sequence>MVPATTALELLKTKMGKDAVLLDQIPVDKVEMVTGQRKDFESVLPYRILLGTIPSSDGSTDRDAWAYLTSSLQKDPFPEIRVYTFQAHSRVPVQCSLQEAFEQCDLREEFRAMSHRKRCLSMVLKICFLMKGVVFAHDIEFTENFIAELCRACRKYMEEVDTPSDRDEDPKPEDHDRDRRSSRSLRPKMMRKSEQRGPADQAFDPLPLAYVPAANSLQQKASSPSTSSAQRRPFPYSPTASAEREELYQSRHSSSNSQRSVPVPSDPAAMRHLEEYLDLLGREDDLEGELNELKMEMSMVNEGYGQRRVSLKDYIDEQLSHVHSVEQRQVFEEITAMYDKAKAFEAEATQRMKSKQLAEVQDLKVQYTQVKLEQEQRYQELLEREGQKLEIKKSLRSELERRRSSFTMDQLLDFIHKKERASKKVKLGDAGEPKDG</sequence>
<proteinExistence type="predicted"/>
<evidence type="ECO:0000256" key="2">
    <source>
        <dbReference type="SAM" id="MobiDB-lite"/>
    </source>
</evidence>
<evidence type="ECO:0000313" key="4">
    <source>
        <dbReference type="Proteomes" id="UP000799777"/>
    </source>
</evidence>
<feature type="region of interest" description="Disordered" evidence="2">
    <location>
        <begin position="160"/>
        <end position="204"/>
    </location>
</feature>
<dbReference type="Proteomes" id="UP000799777">
    <property type="component" value="Unassembled WGS sequence"/>
</dbReference>
<keyword evidence="4" id="KW-1185">Reference proteome</keyword>
<feature type="coiled-coil region" evidence="1">
    <location>
        <begin position="372"/>
        <end position="402"/>
    </location>
</feature>
<evidence type="ECO:0000256" key="1">
    <source>
        <dbReference type="SAM" id="Coils"/>
    </source>
</evidence>
<feature type="region of interest" description="Disordered" evidence="2">
    <location>
        <begin position="216"/>
        <end position="268"/>
    </location>
</feature>
<feature type="compositionally biased region" description="Polar residues" evidence="2">
    <location>
        <begin position="216"/>
        <end position="230"/>
    </location>
</feature>
<dbReference type="AlphaFoldDB" id="A0A9P4GYT0"/>
<reference evidence="3" key="1">
    <citation type="journal article" date="2020" name="Stud. Mycol.">
        <title>101 Dothideomycetes genomes: a test case for predicting lifestyles and emergence of pathogens.</title>
        <authorList>
            <person name="Haridas S."/>
            <person name="Albert R."/>
            <person name="Binder M."/>
            <person name="Bloem J."/>
            <person name="Labutti K."/>
            <person name="Salamov A."/>
            <person name="Andreopoulos B."/>
            <person name="Baker S."/>
            <person name="Barry K."/>
            <person name="Bills G."/>
            <person name="Bluhm B."/>
            <person name="Cannon C."/>
            <person name="Castanera R."/>
            <person name="Culley D."/>
            <person name="Daum C."/>
            <person name="Ezra D."/>
            <person name="Gonzalez J."/>
            <person name="Henrissat B."/>
            <person name="Kuo A."/>
            <person name="Liang C."/>
            <person name="Lipzen A."/>
            <person name="Lutzoni F."/>
            <person name="Magnuson J."/>
            <person name="Mondo S."/>
            <person name="Nolan M."/>
            <person name="Ohm R."/>
            <person name="Pangilinan J."/>
            <person name="Park H.-J."/>
            <person name="Ramirez L."/>
            <person name="Alfaro M."/>
            <person name="Sun H."/>
            <person name="Tritt A."/>
            <person name="Yoshinaga Y."/>
            <person name="Zwiers L.-H."/>
            <person name="Turgeon B."/>
            <person name="Goodwin S."/>
            <person name="Spatafora J."/>
            <person name="Crous P."/>
            <person name="Grigoriev I."/>
        </authorList>
    </citation>
    <scope>NUCLEOTIDE SEQUENCE</scope>
    <source>
        <strain evidence="3">CBS 110217</strain>
    </source>
</reference>
<accession>A0A9P4GYT0</accession>
<keyword evidence="1" id="KW-0175">Coiled coil</keyword>
<evidence type="ECO:0000313" key="3">
    <source>
        <dbReference type="EMBL" id="KAF2024460.1"/>
    </source>
</evidence>
<organism evidence="3 4">
    <name type="scientific">Setomelanomma holmii</name>
    <dbReference type="NCBI Taxonomy" id="210430"/>
    <lineage>
        <taxon>Eukaryota</taxon>
        <taxon>Fungi</taxon>
        <taxon>Dikarya</taxon>
        <taxon>Ascomycota</taxon>
        <taxon>Pezizomycotina</taxon>
        <taxon>Dothideomycetes</taxon>
        <taxon>Pleosporomycetidae</taxon>
        <taxon>Pleosporales</taxon>
        <taxon>Pleosporineae</taxon>
        <taxon>Phaeosphaeriaceae</taxon>
        <taxon>Setomelanomma</taxon>
    </lineage>
</organism>
<gene>
    <name evidence="3" type="ORF">EK21DRAFT_117778</name>
</gene>
<protein>
    <submittedName>
        <fullName evidence="3">Uncharacterized protein</fullName>
    </submittedName>
</protein>
<feature type="compositionally biased region" description="Low complexity" evidence="2">
    <location>
        <begin position="250"/>
        <end position="263"/>
    </location>
</feature>